<reference evidence="5 6" key="1">
    <citation type="journal article" date="2018" name="Gigascience">
        <title>Genomes of trombidid mites reveal novel predicted allergens and laterally-transferred genes associated with secondary metabolism.</title>
        <authorList>
            <person name="Dong X."/>
            <person name="Chaisiri K."/>
            <person name="Xia D."/>
            <person name="Armstrong S.D."/>
            <person name="Fang Y."/>
            <person name="Donnelly M.J."/>
            <person name="Kadowaki T."/>
            <person name="McGarry J.W."/>
            <person name="Darby A.C."/>
            <person name="Makepeace B.L."/>
        </authorList>
    </citation>
    <scope>NUCLEOTIDE SEQUENCE [LARGE SCALE GENOMIC DNA]</scope>
    <source>
        <strain evidence="5">UoL-UT</strain>
    </source>
</reference>
<dbReference type="VEuPathDB" id="VectorBase:LDEU008700"/>
<dbReference type="InterPro" id="IPR019142">
    <property type="entry name" value="Dymeclin"/>
</dbReference>
<comment type="similarity">
    <text evidence="1">Belongs to the dymeclin family.</text>
</comment>
<dbReference type="Pfam" id="PF09742">
    <property type="entry name" value="Dymeclin"/>
    <property type="match status" value="1"/>
</dbReference>
<evidence type="ECO:0000256" key="4">
    <source>
        <dbReference type="ARBA" id="ARBA00023288"/>
    </source>
</evidence>
<sequence length="669" mass="76551">MGVTSSSLNNIKENEHLLRLTSPDHVPLDDQFWDQLLTFSFSHALRNSDQIKVLDDKIQPLLDRLSQTNSISLNIGTLIKVYINKVSELISSSTDSNSNYNLTLCQAYNALFILRCCTKYFVQTLTEDNVLKYFGAKVVVDAANHMEESGTVIMEQLICTLIETIVDIPVNKFTYYLHVETLNVLVVLFSVQMYSVRPANKSVIYKCLMHKKCSIHALLLTRSLLNNFVKQEIAPKDEGGSLILGLASGFWNVLTLGYGKSDDDNVQNAILARLSLLFLLIITNHCTMEKNPYREALFSCCDTSTNSDSGDQVVIGIKVEFLKLLDTLCAHQNDDQATLLLYMLLHRNSSFRTFVLSRTSELDSLMIPILKILYNSGQRSSHHIYMAVIILLILSEDSLFNEGVHDIMLKNVMWYKERTLSEVSLGGLTILVIIRTIQYNISRTRDKFLHTNLLATLANMSNYFRRLNPYVCQKIVGLFEKISKRMNRIMNQLQQNYNGTGHDHSDQDTDIASIAGSGDVMHDLSIYEEVLRMLLELINACLANQLTHNPNLVYTLLYNRHIFEPFQTHPSFQDVVINIEVVLTYFANRVEGKERTLSVSEVYEIIQHSSLQWPADRLKKFPELKFRYVEDDQPEEFFIPYIWSLVYKSSGVNFSSQNILLFNPHRNVV</sequence>
<evidence type="ECO:0000256" key="3">
    <source>
        <dbReference type="ARBA" id="ARBA00022707"/>
    </source>
</evidence>
<evidence type="ECO:0000256" key="2">
    <source>
        <dbReference type="ARBA" id="ARBA00015736"/>
    </source>
</evidence>
<dbReference type="STRING" id="299467.A0A443S723"/>
<dbReference type="GO" id="GO:0005794">
    <property type="term" value="C:Golgi apparatus"/>
    <property type="evidence" value="ECO:0007669"/>
    <property type="project" value="TreeGrafter"/>
</dbReference>
<evidence type="ECO:0000313" key="5">
    <source>
        <dbReference type="EMBL" id="RWS23340.1"/>
    </source>
</evidence>
<evidence type="ECO:0000313" key="6">
    <source>
        <dbReference type="Proteomes" id="UP000288716"/>
    </source>
</evidence>
<dbReference type="EMBL" id="NCKV01006647">
    <property type="protein sequence ID" value="RWS23340.1"/>
    <property type="molecule type" value="Genomic_DNA"/>
</dbReference>
<dbReference type="GO" id="GO:0007030">
    <property type="term" value="P:Golgi organization"/>
    <property type="evidence" value="ECO:0007669"/>
    <property type="project" value="TreeGrafter"/>
</dbReference>
<organism evidence="5 6">
    <name type="scientific">Leptotrombidium deliense</name>
    <dbReference type="NCBI Taxonomy" id="299467"/>
    <lineage>
        <taxon>Eukaryota</taxon>
        <taxon>Metazoa</taxon>
        <taxon>Ecdysozoa</taxon>
        <taxon>Arthropoda</taxon>
        <taxon>Chelicerata</taxon>
        <taxon>Arachnida</taxon>
        <taxon>Acari</taxon>
        <taxon>Acariformes</taxon>
        <taxon>Trombidiformes</taxon>
        <taxon>Prostigmata</taxon>
        <taxon>Anystina</taxon>
        <taxon>Parasitengona</taxon>
        <taxon>Trombiculoidea</taxon>
        <taxon>Trombiculidae</taxon>
        <taxon>Leptotrombidium</taxon>
    </lineage>
</organism>
<evidence type="ECO:0000256" key="1">
    <source>
        <dbReference type="ARBA" id="ARBA00010603"/>
    </source>
</evidence>
<dbReference type="PANTHER" id="PTHR12895">
    <property type="entry name" value="DYMECLIN"/>
    <property type="match status" value="1"/>
</dbReference>
<name>A0A443S723_9ACAR</name>
<dbReference type="AlphaFoldDB" id="A0A443S723"/>
<comment type="caution">
    <text evidence="5">The sequence shown here is derived from an EMBL/GenBank/DDBJ whole genome shotgun (WGS) entry which is preliminary data.</text>
</comment>
<dbReference type="OrthoDB" id="10253409at2759"/>
<proteinExistence type="inferred from homology"/>
<gene>
    <name evidence="5" type="ORF">B4U80_08327</name>
</gene>
<keyword evidence="4" id="KW-0449">Lipoprotein</keyword>
<keyword evidence="3" id="KW-0519">Myristate</keyword>
<dbReference type="Proteomes" id="UP000288716">
    <property type="component" value="Unassembled WGS sequence"/>
</dbReference>
<keyword evidence="6" id="KW-1185">Reference proteome</keyword>
<protein>
    <recommendedName>
        <fullName evidence="2">Dymeclin</fullName>
    </recommendedName>
</protein>
<dbReference type="PANTHER" id="PTHR12895:SF9">
    <property type="entry name" value="DYMECLIN"/>
    <property type="match status" value="1"/>
</dbReference>
<accession>A0A443S723</accession>